<comment type="caution">
    <text evidence="2">The sequence shown here is derived from an EMBL/GenBank/DDBJ whole genome shotgun (WGS) entry which is preliminary data.</text>
</comment>
<dbReference type="Pfam" id="PF02310">
    <property type="entry name" value="B12-binding"/>
    <property type="match status" value="1"/>
</dbReference>
<evidence type="ECO:0000313" key="2">
    <source>
        <dbReference type="EMBL" id="GHA33982.1"/>
    </source>
</evidence>
<gene>
    <name evidence="2" type="ORF">GCM10010345_43150</name>
</gene>
<accession>A0ABQ3CPX7</accession>
<dbReference type="SUPFAM" id="SSF52242">
    <property type="entry name" value="Cobalamin (vitamin B12)-binding domain"/>
    <property type="match status" value="1"/>
</dbReference>
<dbReference type="InterPro" id="IPR006158">
    <property type="entry name" value="Cobalamin-bd"/>
</dbReference>
<evidence type="ECO:0000313" key="3">
    <source>
        <dbReference type="Proteomes" id="UP000653644"/>
    </source>
</evidence>
<dbReference type="PROSITE" id="PS51332">
    <property type="entry name" value="B12_BINDING"/>
    <property type="match status" value="1"/>
</dbReference>
<dbReference type="CDD" id="cd02065">
    <property type="entry name" value="B12-binding_like"/>
    <property type="match status" value="1"/>
</dbReference>
<dbReference type="InterPro" id="IPR036724">
    <property type="entry name" value="Cobalamin-bd_sf"/>
</dbReference>
<organism evidence="2 3">
    <name type="scientific">Streptomyces canarius</name>
    <dbReference type="NCBI Taxonomy" id="285453"/>
    <lineage>
        <taxon>Bacteria</taxon>
        <taxon>Bacillati</taxon>
        <taxon>Actinomycetota</taxon>
        <taxon>Actinomycetes</taxon>
        <taxon>Kitasatosporales</taxon>
        <taxon>Streptomycetaceae</taxon>
        <taxon>Streptomyces</taxon>
    </lineage>
</organism>
<evidence type="ECO:0000259" key="1">
    <source>
        <dbReference type="PROSITE" id="PS51332"/>
    </source>
</evidence>
<sequence length="167" mass="17818">MTTDNSYPRRNPTALLSSVSSDSHTWNLVYLELVLAEAGYDVHNLGPCVPDELLIENGRRHRPDLIVISSVNGHGASDGTRLIQRIRADAALAGTPVVIGGKLGTDGTAGAVERERLLLSAGFAAVFEDAADLSPFLAFAAGVHRAVSTATGRIPDEHTERYVTVRM</sequence>
<proteinExistence type="predicted"/>
<feature type="domain" description="B12-binding" evidence="1">
    <location>
        <begin position="11"/>
        <end position="150"/>
    </location>
</feature>
<keyword evidence="3" id="KW-1185">Reference proteome</keyword>
<name>A0ABQ3CPX7_9ACTN</name>
<reference evidence="3" key="1">
    <citation type="journal article" date="2019" name="Int. J. Syst. Evol. Microbiol.">
        <title>The Global Catalogue of Microorganisms (GCM) 10K type strain sequencing project: providing services to taxonomists for standard genome sequencing and annotation.</title>
        <authorList>
            <consortium name="The Broad Institute Genomics Platform"/>
            <consortium name="The Broad Institute Genome Sequencing Center for Infectious Disease"/>
            <person name="Wu L."/>
            <person name="Ma J."/>
        </authorList>
    </citation>
    <scope>NUCLEOTIDE SEQUENCE [LARGE SCALE GENOMIC DNA]</scope>
    <source>
        <strain evidence="3">JCM 4733</strain>
    </source>
</reference>
<protein>
    <recommendedName>
        <fullName evidence="1">B12-binding domain-containing protein</fullName>
    </recommendedName>
</protein>
<dbReference type="Proteomes" id="UP000653644">
    <property type="component" value="Unassembled WGS sequence"/>
</dbReference>
<dbReference type="RefSeq" id="WP_189888414.1">
    <property type="nucleotide sequence ID" value="NZ_BMVN01000014.1"/>
</dbReference>
<dbReference type="Gene3D" id="3.40.50.280">
    <property type="entry name" value="Cobalamin-binding domain"/>
    <property type="match status" value="1"/>
</dbReference>
<dbReference type="EMBL" id="BMVN01000014">
    <property type="protein sequence ID" value="GHA33982.1"/>
    <property type="molecule type" value="Genomic_DNA"/>
</dbReference>